<dbReference type="AlphaFoldDB" id="A0A1T5GRA1"/>
<sequence length="551" mass="62874">MKKKLLPILMLLGQGLVYAQFNASLESNNQYYVDDKKIKLADNEADQRFRSNSYLTMTYKYKQFTVGAQVESYEPKALLNYSPDFKSVNLGTYYVNYNNEKGVDVTLGHFYEQFGSGLALRTWEDRQLGIANSLVGGRVKLSFADDLATVKALYGKQRVGMGFDLSNTAIAGVDTEFQLAKALGSDKFDSNIGFSFVNKHEAKDPHFVNAPADVNIYGVRWNNEYKDFYLNAEYLYKTKDAIKMASEVDPINVYSGNAVNVVLGFAKTGFGVSGTLRRLENFNIYSDRERIGNQYNQALLNYTPALTKQFDYSLANIYVYQAQPQLTFFPQRKSGEIGSQFDINYQFKKGTALGGKYGTDIAVNFANWYGLKGKYRVYEDFNTVETKALDLGERYYSDFNVDIRKKLSQSWNTALIYIYQDYNTDRIQETEGHVYATTAVWDNLFKINKSSLKLEVQHQWASSSFKNWAAALSEFNFKKNWSIFVSDMYNYGNDDKEKQMHYYTFGAVFRKNSTRVQASYGRQRGGLICVGGVCRMVPENTGFSLNINTTF</sequence>
<name>A0A1T5GRA1_9FLAO</name>
<keyword evidence="1" id="KW-0732">Signal</keyword>
<feature type="chain" id="PRO_5012029896" description="DUF5723 domain-containing protein" evidence="1">
    <location>
        <begin position="20"/>
        <end position="551"/>
    </location>
</feature>
<dbReference type="EMBL" id="FUYZ01000016">
    <property type="protein sequence ID" value="SKC10927.1"/>
    <property type="molecule type" value="Genomic_DNA"/>
</dbReference>
<dbReference type="OrthoDB" id="5480631at2"/>
<evidence type="ECO:0000313" key="2">
    <source>
        <dbReference type="EMBL" id="SKC10927.1"/>
    </source>
</evidence>
<accession>A0A1T5GRA1</accession>
<evidence type="ECO:0000313" key="3">
    <source>
        <dbReference type="Proteomes" id="UP000191112"/>
    </source>
</evidence>
<dbReference type="RefSeq" id="WP_144038405.1">
    <property type="nucleotide sequence ID" value="NZ_FUYZ01000016.1"/>
</dbReference>
<dbReference type="Proteomes" id="UP000191112">
    <property type="component" value="Unassembled WGS sequence"/>
</dbReference>
<keyword evidence="3" id="KW-1185">Reference proteome</keyword>
<dbReference type="STRING" id="619805.SAMN05660477_03077"/>
<reference evidence="2 3" key="1">
    <citation type="submission" date="2017-02" db="EMBL/GenBank/DDBJ databases">
        <authorList>
            <person name="Peterson S.W."/>
        </authorList>
    </citation>
    <scope>NUCLEOTIDE SEQUENCE [LARGE SCALE GENOMIC DNA]</scope>
    <source>
        <strain evidence="2 3">DSM 22323</strain>
    </source>
</reference>
<proteinExistence type="predicted"/>
<dbReference type="Pfam" id="PF19494">
    <property type="entry name" value="DUF6029"/>
    <property type="match status" value="1"/>
</dbReference>
<protein>
    <recommendedName>
        <fullName evidence="4">DUF5723 domain-containing protein</fullName>
    </recommendedName>
</protein>
<evidence type="ECO:0000256" key="1">
    <source>
        <dbReference type="SAM" id="SignalP"/>
    </source>
</evidence>
<dbReference type="InterPro" id="IPR046070">
    <property type="entry name" value="DUF6029"/>
</dbReference>
<organism evidence="2 3">
    <name type="scientific">Soonwooa buanensis</name>
    <dbReference type="NCBI Taxonomy" id="619805"/>
    <lineage>
        <taxon>Bacteria</taxon>
        <taxon>Pseudomonadati</taxon>
        <taxon>Bacteroidota</taxon>
        <taxon>Flavobacteriia</taxon>
        <taxon>Flavobacteriales</taxon>
        <taxon>Weeksellaceae</taxon>
        <taxon>Chryseobacterium group</taxon>
        <taxon>Soonwooa</taxon>
    </lineage>
</organism>
<evidence type="ECO:0008006" key="4">
    <source>
        <dbReference type="Google" id="ProtNLM"/>
    </source>
</evidence>
<feature type="signal peptide" evidence="1">
    <location>
        <begin position="1"/>
        <end position="19"/>
    </location>
</feature>
<gene>
    <name evidence="2" type="ORF">SAMN05660477_03077</name>
</gene>